<dbReference type="Proteomes" id="UP000007484">
    <property type="component" value="Chromosome"/>
</dbReference>
<protein>
    <submittedName>
        <fullName evidence="1">Uncharacterized protein</fullName>
    </submittedName>
</protein>
<reference evidence="1 2" key="1">
    <citation type="journal article" date="2011" name="J. Bacteriol.">
        <title>Complete genome sequences of two hemotropic Mycoplasmas, Mycoplasma haemofelis strain Ohio2 and Mycoplasma suis strain Illinois.</title>
        <authorList>
            <person name="Messick J.B."/>
            <person name="Santos A.P."/>
            <person name="Guimaraes A.M."/>
        </authorList>
    </citation>
    <scope>NUCLEOTIDE SEQUENCE [LARGE SCALE GENOMIC DNA]</scope>
    <source>
        <strain evidence="1 2">Illinois</strain>
    </source>
</reference>
<accession>F0QRH9</accession>
<keyword evidence="2" id="KW-1185">Reference proteome</keyword>
<name>F0QRH9_MYCSL</name>
<dbReference type="KEGG" id="mss:MSU_0566"/>
<organism evidence="1 2">
    <name type="scientific">Mycoplasma suis (strain Illinois)</name>
    <dbReference type="NCBI Taxonomy" id="768700"/>
    <lineage>
        <taxon>Bacteria</taxon>
        <taxon>Bacillati</taxon>
        <taxon>Mycoplasmatota</taxon>
        <taxon>Mollicutes</taxon>
        <taxon>Mycoplasmataceae</taxon>
        <taxon>Mycoplasma</taxon>
    </lineage>
</organism>
<dbReference type="EMBL" id="CP002525">
    <property type="protein sequence ID" value="ADX98099.1"/>
    <property type="molecule type" value="Genomic_DNA"/>
</dbReference>
<dbReference type="HOGENOM" id="CLU_1466698_0_0_14"/>
<dbReference type="AlphaFoldDB" id="F0QRH9"/>
<evidence type="ECO:0000313" key="2">
    <source>
        <dbReference type="Proteomes" id="UP000007484"/>
    </source>
</evidence>
<evidence type="ECO:0000313" key="1">
    <source>
        <dbReference type="EMBL" id="ADX98099.1"/>
    </source>
</evidence>
<sequence>MLIGSLKVSLSALGIIASVGSAGYGIKTLVKYGQGLELEGQQVEQTEGSSADSSQALGDEGTSGTVVAEYLNNQSGKKVCKKYIQKGSETSTEEVEVCGQWVMEKGENIDGEWVKVIKDKVDSALEKFEMMFGEGSEFTADSWTVEKGGKKYVCGVELVNGESDKLEVSCTPKNDQVSNSTASS</sequence>
<proteinExistence type="predicted"/>
<gene>
    <name evidence="1" type="ordered locus">MSU_0566</name>
</gene>
<dbReference type="RefSeq" id="WP_013609953.1">
    <property type="nucleotide sequence ID" value="NC_015155.1"/>
</dbReference>